<evidence type="ECO:0000313" key="3">
    <source>
        <dbReference type="Proteomes" id="UP000346198"/>
    </source>
</evidence>
<dbReference type="AlphaFoldDB" id="A0A6C2UN68"/>
<gene>
    <name evidence="2" type="ORF">SCARR_02831</name>
</gene>
<keyword evidence="3" id="KW-1185">Reference proteome</keyword>
<protein>
    <submittedName>
        <fullName evidence="2">Uncharacterized protein</fullName>
    </submittedName>
</protein>
<organism evidence="2 3">
    <name type="scientific">Pontiella sulfatireligans</name>
    <dbReference type="NCBI Taxonomy" id="2750658"/>
    <lineage>
        <taxon>Bacteria</taxon>
        <taxon>Pseudomonadati</taxon>
        <taxon>Kiritimatiellota</taxon>
        <taxon>Kiritimatiellia</taxon>
        <taxon>Kiritimatiellales</taxon>
        <taxon>Pontiellaceae</taxon>
        <taxon>Pontiella</taxon>
    </lineage>
</organism>
<dbReference type="EMBL" id="CAAHFH010000002">
    <property type="protein sequence ID" value="VGO20764.1"/>
    <property type="molecule type" value="Genomic_DNA"/>
</dbReference>
<reference evidence="2 3" key="1">
    <citation type="submission" date="2019-04" db="EMBL/GenBank/DDBJ databases">
        <authorList>
            <person name="Van Vliet M D."/>
        </authorList>
    </citation>
    <scope>NUCLEOTIDE SEQUENCE [LARGE SCALE GENOMIC DNA]</scope>
    <source>
        <strain evidence="2 3">F21</strain>
    </source>
</reference>
<evidence type="ECO:0000256" key="1">
    <source>
        <dbReference type="SAM" id="Phobius"/>
    </source>
</evidence>
<sequence length="146" mass="16816">MKRKSVIRVIIISLSAIAVIAGLIYFHIMCGYWWSRPDLGNDVDNIVIAEGGFFPPGVEYTTTTLYPESNQFQKITKIIESGWRYDQLVLLKVPSHIVTINNLDESKIEVDVFGNFIRIESQDDVQIYRSMWDVSEIIEEELKTTK</sequence>
<name>A0A6C2UN68_9BACT</name>
<accession>A0A6C2UN68</accession>
<dbReference type="RefSeq" id="WP_136062281.1">
    <property type="nucleotide sequence ID" value="NZ_CAAHFH010000002.1"/>
</dbReference>
<keyword evidence="1" id="KW-1133">Transmembrane helix</keyword>
<keyword evidence="1" id="KW-0812">Transmembrane</keyword>
<keyword evidence="1" id="KW-0472">Membrane</keyword>
<evidence type="ECO:0000313" key="2">
    <source>
        <dbReference type="EMBL" id="VGO20764.1"/>
    </source>
</evidence>
<dbReference type="Proteomes" id="UP000346198">
    <property type="component" value="Unassembled WGS sequence"/>
</dbReference>
<proteinExistence type="predicted"/>
<feature type="transmembrane region" description="Helical" evidence="1">
    <location>
        <begin position="7"/>
        <end position="34"/>
    </location>
</feature>